<dbReference type="RefSeq" id="WP_183089953.1">
    <property type="nucleotide sequence ID" value="NZ_JACJUD010000005.1"/>
</dbReference>
<dbReference type="InterPro" id="IPR003400">
    <property type="entry name" value="ExbD"/>
</dbReference>
<evidence type="ECO:0000313" key="10">
    <source>
        <dbReference type="Proteomes" id="UP000542720"/>
    </source>
</evidence>
<keyword evidence="5 8" id="KW-1133">Transmembrane helix</keyword>
<dbReference type="Gene3D" id="3.30.420.270">
    <property type="match status" value="1"/>
</dbReference>
<comment type="caution">
    <text evidence="9">The sequence shown here is derived from an EMBL/GenBank/DDBJ whole genome shotgun (WGS) entry which is preliminary data.</text>
</comment>
<accession>A0A7W4QBF6</accession>
<keyword evidence="7" id="KW-0653">Protein transport</keyword>
<evidence type="ECO:0000256" key="8">
    <source>
        <dbReference type="SAM" id="Phobius"/>
    </source>
</evidence>
<comment type="subcellular location">
    <subcellularLocation>
        <location evidence="1">Cell membrane</location>
        <topology evidence="1">Single-pass membrane protein</topology>
    </subcellularLocation>
    <subcellularLocation>
        <location evidence="7">Cell membrane</location>
        <topology evidence="7">Single-pass type II membrane protein</topology>
    </subcellularLocation>
</comment>
<feature type="transmembrane region" description="Helical" evidence="8">
    <location>
        <begin position="15"/>
        <end position="35"/>
    </location>
</feature>
<evidence type="ECO:0000313" key="9">
    <source>
        <dbReference type="EMBL" id="MBB2496410.1"/>
    </source>
</evidence>
<dbReference type="EMBL" id="JACJUD010000005">
    <property type="protein sequence ID" value="MBB2496410.1"/>
    <property type="molecule type" value="Genomic_DNA"/>
</dbReference>
<gene>
    <name evidence="9" type="ORF">H3H51_15390</name>
</gene>
<dbReference type="GO" id="GO:0015031">
    <property type="term" value="P:protein transport"/>
    <property type="evidence" value="ECO:0007669"/>
    <property type="project" value="UniProtKB-KW"/>
</dbReference>
<keyword evidence="7" id="KW-0813">Transport</keyword>
<evidence type="ECO:0000256" key="1">
    <source>
        <dbReference type="ARBA" id="ARBA00004162"/>
    </source>
</evidence>
<proteinExistence type="inferred from homology"/>
<dbReference type="GO" id="GO:0005886">
    <property type="term" value="C:plasma membrane"/>
    <property type="evidence" value="ECO:0007669"/>
    <property type="project" value="UniProtKB-SubCell"/>
</dbReference>
<evidence type="ECO:0000256" key="6">
    <source>
        <dbReference type="ARBA" id="ARBA00023136"/>
    </source>
</evidence>
<sequence>MKFRRRAGGVAREEVFLNLTSLIDVIFVLLLFFVVTTTFSRPTQLKIELPEAVSGTPPQETELKTLELSIAADGQYSLNGQALATSDLATLVSALGQESGGDNSLPLTISADAKTTHQSVITAMDAAGKLGFSHLRMTTVEAAAAQP</sequence>
<name>A0A7W4QBF6_9GAMM</name>
<dbReference type="PANTHER" id="PTHR30558:SF3">
    <property type="entry name" value="BIOPOLYMER TRANSPORT PROTEIN EXBD-RELATED"/>
    <property type="match status" value="1"/>
</dbReference>
<dbReference type="PANTHER" id="PTHR30558">
    <property type="entry name" value="EXBD MEMBRANE COMPONENT OF PMF-DRIVEN MACROMOLECULE IMPORT SYSTEM"/>
    <property type="match status" value="1"/>
</dbReference>
<organism evidence="9 10">
    <name type="scientific">Aquipseudomonas ullengensis</name>
    <dbReference type="NCBI Taxonomy" id="2759166"/>
    <lineage>
        <taxon>Bacteria</taxon>
        <taxon>Pseudomonadati</taxon>
        <taxon>Pseudomonadota</taxon>
        <taxon>Gammaproteobacteria</taxon>
        <taxon>Pseudomonadales</taxon>
        <taxon>Pseudomonadaceae</taxon>
        <taxon>Aquipseudomonas</taxon>
    </lineage>
</organism>
<dbReference type="AlphaFoldDB" id="A0A7W4QBF6"/>
<keyword evidence="4 7" id="KW-0812">Transmembrane</keyword>
<evidence type="ECO:0000256" key="5">
    <source>
        <dbReference type="ARBA" id="ARBA00022989"/>
    </source>
</evidence>
<evidence type="ECO:0000256" key="4">
    <source>
        <dbReference type="ARBA" id="ARBA00022692"/>
    </source>
</evidence>
<dbReference type="GO" id="GO:0022857">
    <property type="term" value="F:transmembrane transporter activity"/>
    <property type="evidence" value="ECO:0007669"/>
    <property type="project" value="InterPro"/>
</dbReference>
<dbReference type="Proteomes" id="UP000542720">
    <property type="component" value="Unassembled WGS sequence"/>
</dbReference>
<evidence type="ECO:0000256" key="2">
    <source>
        <dbReference type="ARBA" id="ARBA00005811"/>
    </source>
</evidence>
<keyword evidence="3" id="KW-1003">Cell membrane</keyword>
<evidence type="ECO:0000256" key="7">
    <source>
        <dbReference type="RuleBase" id="RU003879"/>
    </source>
</evidence>
<comment type="similarity">
    <text evidence="2 7">Belongs to the ExbD/TolR family.</text>
</comment>
<reference evidence="9 10" key="1">
    <citation type="submission" date="2020-08" db="EMBL/GenBank/DDBJ databases">
        <authorList>
            <person name="Kim C.M."/>
        </authorList>
    </citation>
    <scope>NUCLEOTIDE SEQUENCE [LARGE SCALE GENOMIC DNA]</scope>
    <source>
        <strain evidence="9 10">UL070</strain>
    </source>
</reference>
<evidence type="ECO:0000256" key="3">
    <source>
        <dbReference type="ARBA" id="ARBA00022475"/>
    </source>
</evidence>
<protein>
    <submittedName>
        <fullName evidence="9">Biopolymer transporter ExbD</fullName>
    </submittedName>
</protein>
<keyword evidence="10" id="KW-1185">Reference proteome</keyword>
<dbReference type="Pfam" id="PF02472">
    <property type="entry name" value="ExbD"/>
    <property type="match status" value="1"/>
</dbReference>
<keyword evidence="6 8" id="KW-0472">Membrane</keyword>